<evidence type="ECO:0000313" key="5">
    <source>
        <dbReference type="Proteomes" id="UP000374630"/>
    </source>
</evidence>
<dbReference type="AlphaFoldDB" id="A0A5J5DW10"/>
<feature type="region of interest" description="Disordered" evidence="1">
    <location>
        <begin position="101"/>
        <end position="158"/>
    </location>
</feature>
<feature type="compositionally biased region" description="Basic and acidic residues" evidence="1">
    <location>
        <begin position="17"/>
        <end position="28"/>
    </location>
</feature>
<evidence type="ECO:0000313" key="2">
    <source>
        <dbReference type="EMBL" id="KAA8815719.1"/>
    </source>
</evidence>
<sequence length="173" mass="19507">MDEQAQESRTAKTRRTRSNETIRRDRLVGNLTRKDDELRRRKESDARDLARDLFKAQSMVQELRERVARFSADYGVPRDVMAENLELEKSDARFYLKKPVKTVEEEPQPASVEVLSSTDVTEAGGEASSDVSVETGVSSGNESMDTPDDVPGASLFQTSLDETSYMPVQSRVW</sequence>
<dbReference type="RefSeq" id="WP_150355086.1">
    <property type="nucleotide sequence ID" value="NZ_RZNZ01000025.1"/>
</dbReference>
<comment type="caution">
    <text evidence="3">The sequence shown here is derived from an EMBL/GenBank/DDBJ whole genome shotgun (WGS) entry which is preliminary data.</text>
</comment>
<feature type="compositionally biased region" description="Polar residues" evidence="1">
    <location>
        <begin position="129"/>
        <end position="144"/>
    </location>
</feature>
<feature type="region of interest" description="Disordered" evidence="1">
    <location>
        <begin position="1"/>
        <end position="28"/>
    </location>
</feature>
<keyword evidence="5" id="KW-1185">Reference proteome</keyword>
<dbReference type="Proteomes" id="UP000345527">
    <property type="component" value="Unassembled WGS sequence"/>
</dbReference>
<name>A0A5J5DW10_9BIFI</name>
<gene>
    <name evidence="3" type="ORF">EM848_11565</name>
    <name evidence="2" type="ORF">EMO90_11805</name>
</gene>
<dbReference type="EMBL" id="RZOA01000037">
    <property type="protein sequence ID" value="KAA8821021.1"/>
    <property type="molecule type" value="Genomic_DNA"/>
</dbReference>
<dbReference type="EMBL" id="RZNZ01000025">
    <property type="protein sequence ID" value="KAA8815719.1"/>
    <property type="molecule type" value="Genomic_DNA"/>
</dbReference>
<dbReference type="Proteomes" id="UP000374630">
    <property type="component" value="Unassembled WGS sequence"/>
</dbReference>
<evidence type="ECO:0000313" key="3">
    <source>
        <dbReference type="EMBL" id="KAA8821021.1"/>
    </source>
</evidence>
<reference evidence="4 5" key="1">
    <citation type="journal article" date="2019" name="Syst. Appl. Microbiol.">
        <title>Characterization of Bifidobacterium species in feaces of the Egyptian fruit bat: Description of B. vespertilionis sp. nov. and B. rousetti sp. nov.</title>
        <authorList>
            <person name="Modesto M."/>
            <person name="Satti M."/>
            <person name="Watanabe K."/>
            <person name="Puglisi E."/>
            <person name="Morelli L."/>
            <person name="Huang C.-H."/>
            <person name="Liou J.-S."/>
            <person name="Miyashita M."/>
            <person name="Tamura T."/>
            <person name="Saito S."/>
            <person name="Mori K."/>
            <person name="Huang L."/>
            <person name="Sciavilla P."/>
            <person name="Sandri C."/>
            <person name="Spiezio C."/>
            <person name="Vitali F."/>
            <person name="Cavalieri D."/>
            <person name="Perpetuini G."/>
            <person name="Tofalo R."/>
            <person name="Bonetti A."/>
            <person name="Arita M."/>
            <person name="Mattarelli P."/>
        </authorList>
    </citation>
    <scope>NUCLEOTIDE SEQUENCE [LARGE SCALE GENOMIC DNA]</scope>
    <source>
        <strain evidence="2 5">RST16</strain>
        <strain evidence="3 4">RST8</strain>
    </source>
</reference>
<accession>A0A5J5DW10</accession>
<evidence type="ECO:0000256" key="1">
    <source>
        <dbReference type="SAM" id="MobiDB-lite"/>
    </source>
</evidence>
<evidence type="ECO:0000313" key="4">
    <source>
        <dbReference type="Proteomes" id="UP000345527"/>
    </source>
</evidence>
<organism evidence="3 4">
    <name type="scientific">Bifidobacterium vespertilionis</name>
    <dbReference type="NCBI Taxonomy" id="2562524"/>
    <lineage>
        <taxon>Bacteria</taxon>
        <taxon>Bacillati</taxon>
        <taxon>Actinomycetota</taxon>
        <taxon>Actinomycetes</taxon>
        <taxon>Bifidobacteriales</taxon>
        <taxon>Bifidobacteriaceae</taxon>
        <taxon>Bifidobacterium</taxon>
    </lineage>
</organism>
<proteinExistence type="predicted"/>
<protein>
    <submittedName>
        <fullName evidence="3">Uncharacterized protein</fullName>
    </submittedName>
</protein>